<evidence type="ECO:0000313" key="2">
    <source>
        <dbReference type="EMBL" id="KKN76921.1"/>
    </source>
</evidence>
<reference evidence="2" key="1">
    <citation type="journal article" date="2015" name="Nature">
        <title>Complex archaea that bridge the gap between prokaryotes and eukaryotes.</title>
        <authorList>
            <person name="Spang A."/>
            <person name="Saw J.H."/>
            <person name="Jorgensen S.L."/>
            <person name="Zaremba-Niedzwiedzka K."/>
            <person name="Martijn J."/>
            <person name="Lind A.E."/>
            <person name="van Eijk R."/>
            <person name="Schleper C."/>
            <person name="Guy L."/>
            <person name="Ettema T.J."/>
        </authorList>
    </citation>
    <scope>NUCLEOTIDE SEQUENCE</scope>
</reference>
<name>A0A0F9VTZ1_9ZZZZ</name>
<dbReference type="EMBL" id="LAZR01000287">
    <property type="protein sequence ID" value="KKN76921.1"/>
    <property type="molecule type" value="Genomic_DNA"/>
</dbReference>
<comment type="caution">
    <text evidence="2">The sequence shown here is derived from an EMBL/GenBank/DDBJ whole genome shotgun (WGS) entry which is preliminary data.</text>
</comment>
<protein>
    <submittedName>
        <fullName evidence="2">Uncharacterized protein</fullName>
    </submittedName>
</protein>
<feature type="region of interest" description="Disordered" evidence="1">
    <location>
        <begin position="1"/>
        <end position="40"/>
    </location>
</feature>
<proteinExistence type="predicted"/>
<organism evidence="2">
    <name type="scientific">marine sediment metagenome</name>
    <dbReference type="NCBI Taxonomy" id="412755"/>
    <lineage>
        <taxon>unclassified sequences</taxon>
        <taxon>metagenomes</taxon>
        <taxon>ecological metagenomes</taxon>
    </lineage>
</organism>
<gene>
    <name evidence="2" type="ORF">LCGC14_0365730</name>
</gene>
<evidence type="ECO:0000256" key="1">
    <source>
        <dbReference type="SAM" id="MobiDB-lite"/>
    </source>
</evidence>
<sequence length="128" mass="14252">MTGETNKTPKQVHPNTLKALEENREATQFKPGKSGNREGYSLTSELKHALKDKEKRRQFIESTIEGAINREVTPFKEVWDRVEGKSVGEEPVQGDRILNIIVTTEGAKGLMERLLGGEPHGGLIEEGK</sequence>
<dbReference type="AlphaFoldDB" id="A0A0F9VTZ1"/>
<accession>A0A0F9VTZ1</accession>